<evidence type="ECO:0000256" key="6">
    <source>
        <dbReference type="ARBA" id="ARBA00022989"/>
    </source>
</evidence>
<keyword evidence="10" id="KW-1185">Reference proteome</keyword>
<gene>
    <name evidence="9" type="ORF">GCM10009037_21790</name>
</gene>
<feature type="transmembrane region" description="Helical" evidence="8">
    <location>
        <begin position="250"/>
        <end position="269"/>
    </location>
</feature>
<keyword evidence="5 8" id="KW-0812">Transmembrane</keyword>
<dbReference type="RefSeq" id="WP_188883779.1">
    <property type="nucleotide sequence ID" value="NZ_BMPF01000003.1"/>
</dbReference>
<feature type="transmembrane region" description="Helical" evidence="8">
    <location>
        <begin position="103"/>
        <end position="120"/>
    </location>
</feature>
<comment type="subcellular location">
    <subcellularLocation>
        <location evidence="1">Cell membrane</location>
        <topology evidence="1">Multi-pass membrane protein</topology>
    </subcellularLocation>
</comment>
<proteinExistence type="inferred from homology"/>
<dbReference type="GO" id="GO:0005886">
    <property type="term" value="C:plasma membrane"/>
    <property type="evidence" value="ECO:0007669"/>
    <property type="project" value="UniProtKB-SubCell"/>
</dbReference>
<dbReference type="Gene3D" id="1.20.1530.20">
    <property type="match status" value="1"/>
</dbReference>
<comment type="caution">
    <text evidence="9">The sequence shown here is derived from an EMBL/GenBank/DDBJ whole genome shotgun (WGS) entry which is preliminary data.</text>
</comment>
<dbReference type="InterPro" id="IPR038770">
    <property type="entry name" value="Na+/solute_symporter_sf"/>
</dbReference>
<evidence type="ECO:0000256" key="4">
    <source>
        <dbReference type="ARBA" id="ARBA00022475"/>
    </source>
</evidence>
<feature type="transmembrane region" description="Helical" evidence="8">
    <location>
        <begin position="165"/>
        <end position="183"/>
    </location>
</feature>
<evidence type="ECO:0000256" key="1">
    <source>
        <dbReference type="ARBA" id="ARBA00004651"/>
    </source>
</evidence>
<protein>
    <submittedName>
        <fullName evidence="9">Malonate transporter</fullName>
    </submittedName>
</protein>
<dbReference type="PANTHER" id="PTHR36838">
    <property type="entry name" value="AUXIN EFFLUX CARRIER FAMILY PROTEIN"/>
    <property type="match status" value="1"/>
</dbReference>
<evidence type="ECO:0000313" key="9">
    <source>
        <dbReference type="EMBL" id="GGL37838.1"/>
    </source>
</evidence>
<sequence>MDLAVKILYLLALLGVGFGARRAGVLTAERADALTTFAFYVALPALVFDSTAATPLEDVLSVEMVAAFLVVLLGVAGIGWLVHRRIPTRAARSVAIVQSYHTNFGFLGLPIVAMTLGSAATAKAGILLGIGALIQIPMTVVLLTSMNDAEASLRDELAGVARNPVIAALLLGLGFAAFGVPVPGPASTALGWVSTLALPAALLSVGASLTLSLDGVDVPTVGSVVALKVLLMPLLGLAALSLLTSDIATVQAGSVMLAMPTAVSTFIYANELGGDARLASTNVFVTTVCSLGVVFVILRLLV</sequence>
<evidence type="ECO:0000256" key="7">
    <source>
        <dbReference type="ARBA" id="ARBA00023136"/>
    </source>
</evidence>
<keyword evidence="6 8" id="KW-1133">Transmembrane helix</keyword>
<accession>A0A830FE70</accession>
<evidence type="ECO:0000313" key="10">
    <source>
        <dbReference type="Proteomes" id="UP000628840"/>
    </source>
</evidence>
<feature type="transmembrane region" description="Helical" evidence="8">
    <location>
        <begin position="64"/>
        <end position="82"/>
    </location>
</feature>
<dbReference type="EMBL" id="BMPF01000003">
    <property type="protein sequence ID" value="GGL37838.1"/>
    <property type="molecule type" value="Genomic_DNA"/>
</dbReference>
<keyword evidence="3" id="KW-0813">Transport</keyword>
<evidence type="ECO:0000256" key="2">
    <source>
        <dbReference type="ARBA" id="ARBA00010145"/>
    </source>
</evidence>
<feature type="transmembrane region" description="Helical" evidence="8">
    <location>
        <begin position="281"/>
        <end position="301"/>
    </location>
</feature>
<evidence type="ECO:0000256" key="5">
    <source>
        <dbReference type="ARBA" id="ARBA00022692"/>
    </source>
</evidence>
<evidence type="ECO:0000256" key="8">
    <source>
        <dbReference type="SAM" id="Phobius"/>
    </source>
</evidence>
<organism evidence="9 10">
    <name type="scientific">Halarchaeum grantii</name>
    <dbReference type="NCBI Taxonomy" id="1193105"/>
    <lineage>
        <taxon>Archaea</taxon>
        <taxon>Methanobacteriati</taxon>
        <taxon>Methanobacteriota</taxon>
        <taxon>Stenosarchaea group</taxon>
        <taxon>Halobacteria</taxon>
        <taxon>Halobacteriales</taxon>
        <taxon>Halobacteriaceae</taxon>
    </lineage>
</organism>
<reference evidence="9 10" key="1">
    <citation type="journal article" date="2019" name="Int. J. Syst. Evol. Microbiol.">
        <title>The Global Catalogue of Microorganisms (GCM) 10K type strain sequencing project: providing services to taxonomists for standard genome sequencing and annotation.</title>
        <authorList>
            <consortium name="The Broad Institute Genomics Platform"/>
            <consortium name="The Broad Institute Genome Sequencing Center for Infectious Disease"/>
            <person name="Wu L."/>
            <person name="Ma J."/>
        </authorList>
    </citation>
    <scope>NUCLEOTIDE SEQUENCE [LARGE SCALE GENOMIC DNA]</scope>
    <source>
        <strain evidence="9 10">JCM 19585</strain>
    </source>
</reference>
<dbReference type="AlphaFoldDB" id="A0A830FE70"/>
<evidence type="ECO:0000256" key="3">
    <source>
        <dbReference type="ARBA" id="ARBA00022448"/>
    </source>
</evidence>
<feature type="transmembrane region" description="Helical" evidence="8">
    <location>
        <begin position="126"/>
        <end position="144"/>
    </location>
</feature>
<name>A0A830FE70_9EURY</name>
<dbReference type="Pfam" id="PF03547">
    <property type="entry name" value="Mem_trans"/>
    <property type="match status" value="2"/>
</dbReference>
<dbReference type="GO" id="GO:0055085">
    <property type="term" value="P:transmembrane transport"/>
    <property type="evidence" value="ECO:0007669"/>
    <property type="project" value="InterPro"/>
</dbReference>
<keyword evidence="7 8" id="KW-0472">Membrane</keyword>
<keyword evidence="4" id="KW-1003">Cell membrane</keyword>
<comment type="similarity">
    <text evidence="2">Belongs to the auxin efflux carrier (TC 2.A.69) family.</text>
</comment>
<dbReference type="Proteomes" id="UP000628840">
    <property type="component" value="Unassembled WGS sequence"/>
</dbReference>
<dbReference type="InterPro" id="IPR004776">
    <property type="entry name" value="Mem_transp_PIN-like"/>
</dbReference>
<dbReference type="OrthoDB" id="270046at2157"/>
<feature type="transmembrane region" description="Helical" evidence="8">
    <location>
        <begin position="225"/>
        <end position="244"/>
    </location>
</feature>
<feature type="transmembrane region" description="Helical" evidence="8">
    <location>
        <begin position="189"/>
        <end position="213"/>
    </location>
</feature>